<keyword evidence="5" id="KW-0720">Serine protease</keyword>
<keyword evidence="3" id="KW-0645">Protease</keyword>
<comment type="similarity">
    <text evidence="1">Belongs to the peptidase S51 family.</text>
</comment>
<dbReference type="EMBL" id="CAJNJA010010612">
    <property type="protein sequence ID" value="CAE7259985.1"/>
    <property type="molecule type" value="Genomic_DNA"/>
</dbReference>
<dbReference type="Gene3D" id="3.40.50.300">
    <property type="entry name" value="P-loop containing nucleotide triphosphate hydrolases"/>
    <property type="match status" value="1"/>
</dbReference>
<evidence type="ECO:0000256" key="3">
    <source>
        <dbReference type="ARBA" id="ARBA00022670"/>
    </source>
</evidence>
<dbReference type="OrthoDB" id="412286at2759"/>
<evidence type="ECO:0000259" key="7">
    <source>
        <dbReference type="PROSITE" id="PS51858"/>
    </source>
</evidence>
<keyword evidence="4" id="KW-0378">Hydrolase</keyword>
<evidence type="ECO:0000313" key="9">
    <source>
        <dbReference type="Proteomes" id="UP000601435"/>
    </source>
</evidence>
<reference evidence="8" key="1">
    <citation type="submission" date="2021-02" db="EMBL/GenBank/DDBJ databases">
        <authorList>
            <person name="Dougan E. K."/>
            <person name="Rhodes N."/>
            <person name="Thang M."/>
            <person name="Chan C."/>
        </authorList>
    </citation>
    <scope>NUCLEOTIDE SEQUENCE</scope>
</reference>
<sequence length="634" mass="68717">DSAQLSELIDAAQCVWVTGGDPGRLRGALRGTALERALQRLLRRGGALGGSSAGASLLCAICPNFDEVMEALDLLPGATVLTHLFKRARQDRLAALVSCFPGLWGFGLDEAAGLVWSSETLHVSCWSPVLVLRNIDGQCLGALLQPGFRGSLQEVEQQMQEVGAMTWQPENIQLPGEELWSLNWAAKQALVDGPVEDVQTNAAFKDLEGHHFLSWKLPPEEEMQALFFSSHCYLEVSFELEDLPLLCQLALVHRTGPGRGGLEGYSPVDVKVNESVVICDYDPAQRKSMRHKFVASAFTLPAGTLRLGQNSLRVSTREVGSVYGLLSAKLVNLSEGLLPNESPTMLAPTRSAKASKWTPRWGYLHRDGSGRASREDDDLVFLNIYNLGKSNAVQSLNGIFKTVGLGAFHCAVQVFGTEWSYGGWPEGSPCDRHDTGVWSCLPRMSLSHTFHEAVVMGSVTISEEELVELICSLMQEWPMSEYDLLNRNCCHFCEELCELLGVGPLPSRVKKLAGLGSTLNESAAMMAEAASKVRADIAGVGVVASSLLVQAAVGTVSALGTADVAASGDSHRPSAEQKNCICRWVRVDDDYLHRAGRTARFGEPGKVTSLVKKGDKYLAKAIERCVQLGKPINE</sequence>
<dbReference type="InterPro" id="IPR027417">
    <property type="entry name" value="P-loop_NTPase"/>
</dbReference>
<name>A0A812MD78_9DINO</name>
<evidence type="ECO:0000256" key="5">
    <source>
        <dbReference type="ARBA" id="ARBA00022825"/>
    </source>
</evidence>
<evidence type="ECO:0000256" key="2">
    <source>
        <dbReference type="ARBA" id="ARBA00008140"/>
    </source>
</evidence>
<dbReference type="GO" id="GO:0008236">
    <property type="term" value="F:serine-type peptidase activity"/>
    <property type="evidence" value="ECO:0007669"/>
    <property type="project" value="UniProtKB-KW"/>
</dbReference>
<dbReference type="InterPro" id="IPR005320">
    <property type="entry name" value="Peptidase_S51"/>
</dbReference>
<feature type="domain" description="PPPDE" evidence="7">
    <location>
        <begin position="378"/>
        <end position="530"/>
    </location>
</feature>
<feature type="non-terminal residue" evidence="8">
    <location>
        <position position="634"/>
    </location>
</feature>
<dbReference type="SMART" id="SM01179">
    <property type="entry name" value="DUF862"/>
    <property type="match status" value="1"/>
</dbReference>
<dbReference type="Pfam" id="PF05903">
    <property type="entry name" value="Peptidase_C97"/>
    <property type="match status" value="1"/>
</dbReference>
<protein>
    <submittedName>
        <fullName evidence="8">Desi2 protein</fullName>
    </submittedName>
</protein>
<dbReference type="InterPro" id="IPR042266">
    <property type="entry name" value="PPPDE_sf"/>
</dbReference>
<evidence type="ECO:0000256" key="1">
    <source>
        <dbReference type="ARBA" id="ARBA00006534"/>
    </source>
</evidence>
<dbReference type="GO" id="GO:0101005">
    <property type="term" value="F:deubiquitinase activity"/>
    <property type="evidence" value="ECO:0007669"/>
    <property type="project" value="TreeGrafter"/>
</dbReference>
<comment type="caution">
    <text evidence="8">The sequence shown here is derived from an EMBL/GenBank/DDBJ whole genome shotgun (WGS) entry which is preliminary data.</text>
</comment>
<organism evidence="8 9">
    <name type="scientific">Symbiodinium necroappetens</name>
    <dbReference type="NCBI Taxonomy" id="1628268"/>
    <lineage>
        <taxon>Eukaryota</taxon>
        <taxon>Sar</taxon>
        <taxon>Alveolata</taxon>
        <taxon>Dinophyceae</taxon>
        <taxon>Suessiales</taxon>
        <taxon>Symbiodiniaceae</taxon>
        <taxon>Symbiodinium</taxon>
    </lineage>
</organism>
<accession>A0A812MD78</accession>
<dbReference type="AlphaFoldDB" id="A0A812MD78"/>
<feature type="non-terminal residue" evidence="8">
    <location>
        <position position="1"/>
    </location>
</feature>
<dbReference type="PROSITE" id="PS51858">
    <property type="entry name" value="PPPDE"/>
    <property type="match status" value="1"/>
</dbReference>
<dbReference type="Pfam" id="PF03575">
    <property type="entry name" value="Peptidase_S51"/>
    <property type="match status" value="1"/>
</dbReference>
<proteinExistence type="inferred from homology"/>
<dbReference type="SUPFAM" id="SSF52317">
    <property type="entry name" value="Class I glutamine amidotransferase-like"/>
    <property type="match status" value="1"/>
</dbReference>
<dbReference type="GO" id="GO:0016579">
    <property type="term" value="P:protein deubiquitination"/>
    <property type="evidence" value="ECO:0007669"/>
    <property type="project" value="TreeGrafter"/>
</dbReference>
<evidence type="ECO:0000313" key="8">
    <source>
        <dbReference type="EMBL" id="CAE7259985.1"/>
    </source>
</evidence>
<gene>
    <name evidence="8" type="primary">Desi2</name>
    <name evidence="8" type="ORF">SNEC2469_LOCUS5904</name>
</gene>
<evidence type="ECO:0000256" key="6">
    <source>
        <dbReference type="ARBA" id="ARBA00022962"/>
    </source>
</evidence>
<evidence type="ECO:0000256" key="4">
    <source>
        <dbReference type="ARBA" id="ARBA00022801"/>
    </source>
</evidence>
<dbReference type="Gene3D" id="3.90.1720.30">
    <property type="entry name" value="PPPDE domains"/>
    <property type="match status" value="1"/>
</dbReference>
<dbReference type="InterPro" id="IPR008580">
    <property type="entry name" value="PPPDE_dom"/>
</dbReference>
<keyword evidence="6" id="KW-0315">Glutamine amidotransferase</keyword>
<comment type="similarity">
    <text evidence="2">Belongs to the DeSI family.</text>
</comment>
<dbReference type="Gene3D" id="3.40.50.880">
    <property type="match status" value="1"/>
</dbReference>
<dbReference type="SUPFAM" id="SSF52540">
    <property type="entry name" value="P-loop containing nucleoside triphosphate hydrolases"/>
    <property type="match status" value="1"/>
</dbReference>
<dbReference type="PANTHER" id="PTHR12378">
    <property type="entry name" value="DESUMOYLATING ISOPEPTIDASE"/>
    <property type="match status" value="1"/>
</dbReference>
<dbReference type="Proteomes" id="UP000601435">
    <property type="component" value="Unassembled WGS sequence"/>
</dbReference>
<keyword evidence="9" id="KW-1185">Reference proteome</keyword>
<dbReference type="GO" id="GO:0006508">
    <property type="term" value="P:proteolysis"/>
    <property type="evidence" value="ECO:0007669"/>
    <property type="project" value="UniProtKB-KW"/>
</dbReference>
<dbReference type="PANTHER" id="PTHR12378:SF9">
    <property type="entry name" value="OS06G0107000 PROTEIN"/>
    <property type="match status" value="1"/>
</dbReference>
<dbReference type="InterPro" id="IPR029062">
    <property type="entry name" value="Class_I_gatase-like"/>
</dbReference>